<organism evidence="1 2">
    <name type="scientific">Luteimonas terrae</name>
    <dbReference type="NCBI Taxonomy" id="1530191"/>
    <lineage>
        <taxon>Bacteria</taxon>
        <taxon>Pseudomonadati</taxon>
        <taxon>Pseudomonadota</taxon>
        <taxon>Gammaproteobacteria</taxon>
        <taxon>Lysobacterales</taxon>
        <taxon>Lysobacteraceae</taxon>
        <taxon>Luteimonas</taxon>
    </lineage>
</organism>
<keyword evidence="2" id="KW-1185">Reference proteome</keyword>
<evidence type="ECO:0000313" key="2">
    <source>
        <dbReference type="Proteomes" id="UP001256588"/>
    </source>
</evidence>
<protein>
    <recommendedName>
        <fullName evidence="3">Lipoprotein</fullName>
    </recommendedName>
</protein>
<evidence type="ECO:0008006" key="3">
    <source>
        <dbReference type="Google" id="ProtNLM"/>
    </source>
</evidence>
<evidence type="ECO:0000313" key="1">
    <source>
        <dbReference type="EMBL" id="MDR7193077.1"/>
    </source>
</evidence>
<dbReference type="RefSeq" id="WP_310234787.1">
    <property type="nucleotide sequence ID" value="NZ_JAVDWO010000006.1"/>
</dbReference>
<name>A0ABU1XWE0_9GAMM</name>
<dbReference type="EMBL" id="JAVDWO010000006">
    <property type="protein sequence ID" value="MDR7193077.1"/>
    <property type="molecule type" value="Genomic_DNA"/>
</dbReference>
<gene>
    <name evidence="1" type="ORF">J2W68_001805</name>
</gene>
<proteinExistence type="predicted"/>
<reference evidence="1 2" key="1">
    <citation type="submission" date="2023-07" db="EMBL/GenBank/DDBJ databases">
        <title>Sorghum-associated microbial communities from plants grown in Nebraska, USA.</title>
        <authorList>
            <person name="Schachtman D."/>
        </authorList>
    </citation>
    <scope>NUCLEOTIDE SEQUENCE [LARGE SCALE GENOMIC DNA]</scope>
    <source>
        <strain evidence="1 2">4099</strain>
    </source>
</reference>
<accession>A0ABU1XWE0</accession>
<comment type="caution">
    <text evidence="1">The sequence shown here is derived from an EMBL/GenBank/DDBJ whole genome shotgun (WGS) entry which is preliminary data.</text>
</comment>
<dbReference type="Proteomes" id="UP001256588">
    <property type="component" value="Unassembled WGS sequence"/>
</dbReference>
<sequence>MRVLLAVILPLGAAACASQPGARAVDAEPVAEREIAVPAGANTIPSQPNGQVQLAEGVFRVHLSNIRCVRAPCPNGYMVSNVEGQAAALRPDVPQPVSRMPEQVRFDAASGGAVEEGLVEKAHVGEGIVVEGRAWLIEGGRTLRIEVEQLVSD</sequence>
<dbReference type="PROSITE" id="PS51257">
    <property type="entry name" value="PROKAR_LIPOPROTEIN"/>
    <property type="match status" value="1"/>
</dbReference>